<reference evidence="2" key="1">
    <citation type="journal article" date="2021" name="PeerJ">
        <title>Extensive microbial diversity within the chicken gut microbiome revealed by metagenomics and culture.</title>
        <authorList>
            <person name="Gilroy R."/>
            <person name="Ravi A."/>
            <person name="Getino M."/>
            <person name="Pursley I."/>
            <person name="Horton D.L."/>
            <person name="Alikhan N.F."/>
            <person name="Baker D."/>
            <person name="Gharbi K."/>
            <person name="Hall N."/>
            <person name="Watson M."/>
            <person name="Adriaenssens E.M."/>
            <person name="Foster-Nyarko E."/>
            <person name="Jarju S."/>
            <person name="Secka A."/>
            <person name="Antonio M."/>
            <person name="Oren A."/>
            <person name="Chaudhuri R.R."/>
            <person name="La Ragione R."/>
            <person name="Hildebrand F."/>
            <person name="Pallen M.J."/>
        </authorList>
    </citation>
    <scope>NUCLEOTIDE SEQUENCE</scope>
    <source>
        <strain evidence="2">ChiHjej8B7-25341</strain>
    </source>
</reference>
<keyword evidence="2" id="KW-0648">Protein biosynthesis</keyword>
<evidence type="ECO:0000313" key="2">
    <source>
        <dbReference type="EMBL" id="HJD31023.1"/>
    </source>
</evidence>
<reference evidence="2" key="2">
    <citation type="submission" date="2021-04" db="EMBL/GenBank/DDBJ databases">
        <authorList>
            <person name="Gilroy R."/>
        </authorList>
    </citation>
    <scope>NUCLEOTIDE SEQUENCE</scope>
    <source>
        <strain evidence="2">ChiHjej8B7-25341</strain>
    </source>
</reference>
<dbReference type="InterPro" id="IPR016032">
    <property type="entry name" value="Sig_transdc_resp-reg_C-effctor"/>
</dbReference>
<feature type="domain" description="Sporulation initiation factor Spo0A C-terminal" evidence="1">
    <location>
        <begin position="14"/>
        <end position="117"/>
    </location>
</feature>
<comment type="caution">
    <text evidence="2">The sequence shown here is derived from an EMBL/GenBank/DDBJ whole genome shotgun (WGS) entry which is preliminary data.</text>
</comment>
<protein>
    <submittedName>
        <fullName evidence="2">Sporulation initiation factor Spo0A C-terminal domain-containing protein</fullName>
    </submittedName>
</protein>
<proteinExistence type="predicted"/>
<dbReference type="GO" id="GO:0003677">
    <property type="term" value="F:DNA binding"/>
    <property type="evidence" value="ECO:0007669"/>
    <property type="project" value="InterPro"/>
</dbReference>
<dbReference type="InterPro" id="IPR014879">
    <property type="entry name" value="Spo0A_C"/>
</dbReference>
<evidence type="ECO:0000259" key="1">
    <source>
        <dbReference type="Pfam" id="PF08769"/>
    </source>
</evidence>
<dbReference type="GO" id="GO:0003743">
    <property type="term" value="F:translation initiation factor activity"/>
    <property type="evidence" value="ECO:0007669"/>
    <property type="project" value="UniProtKB-KW"/>
</dbReference>
<dbReference type="Gene3D" id="1.10.10.10">
    <property type="entry name" value="Winged helix-like DNA-binding domain superfamily/Winged helix DNA-binding domain"/>
    <property type="match status" value="1"/>
</dbReference>
<dbReference type="AlphaFoldDB" id="A0A9D2QZU3"/>
<dbReference type="Proteomes" id="UP000823851">
    <property type="component" value="Unassembled WGS sequence"/>
</dbReference>
<keyword evidence="2" id="KW-0396">Initiation factor</keyword>
<dbReference type="Pfam" id="PF08769">
    <property type="entry name" value="Spo0A_C"/>
    <property type="match status" value="1"/>
</dbReference>
<dbReference type="GO" id="GO:0005509">
    <property type="term" value="F:calcium ion binding"/>
    <property type="evidence" value="ECO:0007669"/>
    <property type="project" value="InterPro"/>
</dbReference>
<dbReference type="SUPFAM" id="SSF46894">
    <property type="entry name" value="C-terminal effector domain of the bipartite response regulators"/>
    <property type="match status" value="1"/>
</dbReference>
<accession>A0A9D2QZU3</accession>
<evidence type="ECO:0000313" key="3">
    <source>
        <dbReference type="Proteomes" id="UP000823851"/>
    </source>
</evidence>
<gene>
    <name evidence="2" type="ORF">H9912_03685</name>
</gene>
<dbReference type="GO" id="GO:0005737">
    <property type="term" value="C:cytoplasm"/>
    <property type="evidence" value="ECO:0007669"/>
    <property type="project" value="InterPro"/>
</dbReference>
<organism evidence="2 3">
    <name type="scientific">Candidatus Eisenbergiella stercorigallinarum</name>
    <dbReference type="NCBI Taxonomy" id="2838557"/>
    <lineage>
        <taxon>Bacteria</taxon>
        <taxon>Bacillati</taxon>
        <taxon>Bacillota</taxon>
        <taxon>Clostridia</taxon>
        <taxon>Lachnospirales</taxon>
        <taxon>Lachnospiraceae</taxon>
        <taxon>Eisenbergiella</taxon>
    </lineage>
</organism>
<dbReference type="EMBL" id="DWUW01000105">
    <property type="protein sequence ID" value="HJD31023.1"/>
    <property type="molecule type" value="Genomic_DNA"/>
</dbReference>
<dbReference type="GO" id="GO:0003700">
    <property type="term" value="F:DNA-binding transcription factor activity"/>
    <property type="evidence" value="ECO:0007669"/>
    <property type="project" value="InterPro"/>
</dbReference>
<sequence length="124" mass="13955">MTIEATETQMERYVSAMMLELGVPAHLRGYYYLREAVVLAAGDMELVGSVTKLLYPGIAKRFHTNVQRVERAIRNAIEVSWERGNPATFEELFGYSSLSGAPRPTNSEYIARIADRVRLDLSAE</sequence>
<dbReference type="InterPro" id="IPR036388">
    <property type="entry name" value="WH-like_DNA-bd_sf"/>
</dbReference>
<dbReference type="GO" id="GO:0042173">
    <property type="term" value="P:regulation of sporulation resulting in formation of a cellular spore"/>
    <property type="evidence" value="ECO:0007669"/>
    <property type="project" value="InterPro"/>
</dbReference>
<name>A0A9D2QZU3_9FIRM</name>